<feature type="transmembrane region" description="Helical" evidence="8">
    <location>
        <begin position="80"/>
        <end position="101"/>
    </location>
</feature>
<evidence type="ECO:0000256" key="6">
    <source>
        <dbReference type="ARBA" id="ARBA00023136"/>
    </source>
</evidence>
<evidence type="ECO:0000256" key="4">
    <source>
        <dbReference type="ARBA" id="ARBA00022797"/>
    </source>
</evidence>
<keyword evidence="3 8" id="KW-0812">Transmembrane</keyword>
<feature type="compositionally biased region" description="Polar residues" evidence="7">
    <location>
        <begin position="1"/>
        <end position="12"/>
    </location>
</feature>
<dbReference type="SUPFAM" id="SSF103473">
    <property type="entry name" value="MFS general substrate transporter"/>
    <property type="match status" value="1"/>
</dbReference>
<evidence type="ECO:0000256" key="7">
    <source>
        <dbReference type="SAM" id="MobiDB-lite"/>
    </source>
</evidence>
<comment type="subcellular location">
    <subcellularLocation>
        <location evidence="1">Membrane</location>
        <topology evidence="1">Multi-pass membrane protein</topology>
    </subcellularLocation>
</comment>
<feature type="transmembrane region" description="Helical" evidence="8">
    <location>
        <begin position="43"/>
        <end position="60"/>
    </location>
</feature>
<evidence type="ECO:0000259" key="9">
    <source>
        <dbReference type="PROSITE" id="PS50850"/>
    </source>
</evidence>
<dbReference type="EMBL" id="JACAQE010000002">
    <property type="protein sequence ID" value="NWC13141.1"/>
    <property type="molecule type" value="Genomic_DNA"/>
</dbReference>
<evidence type="ECO:0000256" key="1">
    <source>
        <dbReference type="ARBA" id="ARBA00004141"/>
    </source>
</evidence>
<sequence>MTYNSNNSSFSSDPLLPPQDGSPDTVLPPSEPSRRLDPVYLRITWRLMPVLLLAQVLAFLDRVNVGTAKLQMATDLQLSASAYGLGAGIFFLGYFLFEVPSNLLLHRLGARGWIARIMLTWGLVSAVAMFIQTPTAFYLQRFFLGVAEAGFFPGVILYLTYWFPAQRRGRMTTLFMTASALAGVISGPVSGWIMSVTDGAHGLAGWRWMFLVEGLPSVLVAGLVYWLLPSTPKQAAWLSSEEKALLLNDLATPDRQPHAHRFKELLNPITLMFSLIYFLLLMGLYGINFWLPTIIKGAGVNDTLIIGWLSAIPYLCAAVAMNLVARSADRTRRWGLHVGLAALVASAGFLVTVLSDQQMVLSLFGLTLASAGILSALPLFWNLPTQRLNGVAAAAGIAFINSVGNLSGFVGPSVMGWLIDRSQHTGTAIVFLSVTALLAGLLTLGHGANNRPARTPAFKPMS</sequence>
<dbReference type="PANTHER" id="PTHR43791">
    <property type="entry name" value="PERMEASE-RELATED"/>
    <property type="match status" value="1"/>
</dbReference>
<accession>A0A7Y7XW85</accession>
<dbReference type="InterPro" id="IPR011701">
    <property type="entry name" value="MFS"/>
</dbReference>
<feature type="transmembrane region" description="Helical" evidence="8">
    <location>
        <begin position="265"/>
        <end position="285"/>
    </location>
</feature>
<organism evidence="10 11">
    <name type="scientific">Pseudomonas gingeri</name>
    <dbReference type="NCBI Taxonomy" id="117681"/>
    <lineage>
        <taxon>Bacteria</taxon>
        <taxon>Pseudomonadati</taxon>
        <taxon>Pseudomonadota</taxon>
        <taxon>Gammaproteobacteria</taxon>
        <taxon>Pseudomonadales</taxon>
        <taxon>Pseudomonadaceae</taxon>
        <taxon>Pseudomonas</taxon>
    </lineage>
</organism>
<name>A0A7Y7XW85_9PSED</name>
<evidence type="ECO:0000256" key="2">
    <source>
        <dbReference type="ARBA" id="ARBA00022448"/>
    </source>
</evidence>
<dbReference type="PANTHER" id="PTHR43791:SF36">
    <property type="entry name" value="TRANSPORTER, PUTATIVE (AFU_ORTHOLOGUE AFUA_6G08340)-RELATED"/>
    <property type="match status" value="1"/>
</dbReference>
<evidence type="ECO:0000256" key="3">
    <source>
        <dbReference type="ARBA" id="ARBA00022692"/>
    </source>
</evidence>
<dbReference type="Proteomes" id="UP000517547">
    <property type="component" value="Unassembled WGS sequence"/>
</dbReference>
<proteinExistence type="predicted"/>
<keyword evidence="6 8" id="KW-0472">Membrane</keyword>
<evidence type="ECO:0000313" key="11">
    <source>
        <dbReference type="Proteomes" id="UP000517547"/>
    </source>
</evidence>
<feature type="transmembrane region" description="Helical" evidence="8">
    <location>
        <begin position="305"/>
        <end position="324"/>
    </location>
</feature>
<dbReference type="Gene3D" id="1.20.1250.20">
    <property type="entry name" value="MFS general substrate transporter like domains"/>
    <property type="match status" value="2"/>
</dbReference>
<feature type="transmembrane region" description="Helical" evidence="8">
    <location>
        <begin position="393"/>
        <end position="419"/>
    </location>
</feature>
<protein>
    <submittedName>
        <fullName evidence="10">MFS transporter</fullName>
    </submittedName>
</protein>
<gene>
    <name evidence="10" type="ORF">HX845_05795</name>
</gene>
<comment type="caution">
    <text evidence="10">The sequence shown here is derived from an EMBL/GenBank/DDBJ whole genome shotgun (WGS) entry which is preliminary data.</text>
</comment>
<keyword evidence="2" id="KW-0813">Transport</keyword>
<feature type="transmembrane region" description="Helical" evidence="8">
    <location>
        <begin position="336"/>
        <end position="354"/>
    </location>
</feature>
<feature type="transmembrane region" description="Helical" evidence="8">
    <location>
        <begin position="113"/>
        <end position="132"/>
    </location>
</feature>
<reference evidence="10 11" key="1">
    <citation type="submission" date="2020-04" db="EMBL/GenBank/DDBJ databases">
        <title>Molecular characterization of pseudomonads from Agaricus bisporus reveal novel blotch 2 pathogens in Western Europe.</title>
        <authorList>
            <person name="Taparia T."/>
            <person name="Krijger M."/>
            <person name="Haynes E."/>
            <person name="Elpinstone J.G."/>
            <person name="Noble R."/>
            <person name="Van Der Wolf J."/>
        </authorList>
    </citation>
    <scope>NUCLEOTIDE SEQUENCE [LARGE SCALE GENOMIC DNA]</scope>
    <source>
        <strain evidence="10 11">IPO3738</strain>
    </source>
</reference>
<evidence type="ECO:0000256" key="8">
    <source>
        <dbReference type="SAM" id="Phobius"/>
    </source>
</evidence>
<dbReference type="GO" id="GO:0016020">
    <property type="term" value="C:membrane"/>
    <property type="evidence" value="ECO:0007669"/>
    <property type="project" value="UniProtKB-SubCell"/>
</dbReference>
<feature type="transmembrane region" description="Helical" evidence="8">
    <location>
        <begin position="206"/>
        <end position="228"/>
    </location>
</feature>
<feature type="region of interest" description="Disordered" evidence="7">
    <location>
        <begin position="1"/>
        <end position="31"/>
    </location>
</feature>
<dbReference type="InterPro" id="IPR036259">
    <property type="entry name" value="MFS_trans_sf"/>
</dbReference>
<dbReference type="GO" id="GO:0022857">
    <property type="term" value="F:transmembrane transporter activity"/>
    <property type="evidence" value="ECO:0007669"/>
    <property type="project" value="InterPro"/>
</dbReference>
<feature type="transmembrane region" description="Helical" evidence="8">
    <location>
        <begin position="173"/>
        <end position="194"/>
    </location>
</feature>
<feature type="domain" description="Major facilitator superfamily (MFS) profile" evidence="9">
    <location>
        <begin position="47"/>
        <end position="451"/>
    </location>
</feature>
<evidence type="ECO:0000256" key="5">
    <source>
        <dbReference type="ARBA" id="ARBA00022989"/>
    </source>
</evidence>
<dbReference type="PROSITE" id="PS50850">
    <property type="entry name" value="MFS"/>
    <property type="match status" value="1"/>
</dbReference>
<dbReference type="CDD" id="cd17319">
    <property type="entry name" value="MFS_ExuT_GudP_like"/>
    <property type="match status" value="1"/>
</dbReference>
<dbReference type="FunFam" id="1.20.1250.20:FF:000018">
    <property type="entry name" value="MFS transporter permease"/>
    <property type="match status" value="1"/>
</dbReference>
<feature type="transmembrane region" description="Helical" evidence="8">
    <location>
        <begin position="360"/>
        <end position="381"/>
    </location>
</feature>
<feature type="transmembrane region" description="Helical" evidence="8">
    <location>
        <begin position="138"/>
        <end position="161"/>
    </location>
</feature>
<dbReference type="InterPro" id="IPR020846">
    <property type="entry name" value="MFS_dom"/>
</dbReference>
<keyword evidence="5 8" id="KW-1133">Transmembrane helix</keyword>
<dbReference type="AlphaFoldDB" id="A0A7Y7XW85"/>
<dbReference type="Pfam" id="PF07690">
    <property type="entry name" value="MFS_1"/>
    <property type="match status" value="1"/>
</dbReference>
<evidence type="ECO:0000313" key="10">
    <source>
        <dbReference type="EMBL" id="NWC13141.1"/>
    </source>
</evidence>
<feature type="transmembrane region" description="Helical" evidence="8">
    <location>
        <begin position="425"/>
        <end position="444"/>
    </location>
</feature>
<keyword evidence="4" id="KW-0058">Aromatic hydrocarbons catabolism</keyword>